<dbReference type="EMBL" id="KB454552">
    <property type="protein sequence ID" value="EME26356.1"/>
    <property type="molecule type" value="Genomic_DNA"/>
</dbReference>
<keyword evidence="3" id="KW-1185">Reference proteome</keyword>
<protein>
    <submittedName>
        <fullName evidence="2">Uncharacterized protein</fullName>
    </submittedName>
</protein>
<dbReference type="GeneID" id="17085334"/>
<proteinExistence type="predicted"/>
<dbReference type="Gramene" id="EME26356">
    <property type="protein sequence ID" value="EME26356"/>
    <property type="gene ID" value="Gasu_60300"/>
</dbReference>
<dbReference type="AlphaFoldDB" id="M2VT68"/>
<accession>M2VT68</accession>
<dbReference type="KEGG" id="gsl:Gasu_60300"/>
<feature type="region of interest" description="Disordered" evidence="1">
    <location>
        <begin position="33"/>
        <end position="53"/>
    </location>
</feature>
<evidence type="ECO:0000313" key="2">
    <source>
        <dbReference type="EMBL" id="EME26356.1"/>
    </source>
</evidence>
<reference evidence="3" key="1">
    <citation type="journal article" date="2013" name="Science">
        <title>Gene transfer from bacteria and archaea facilitated evolution of an extremophilic eukaryote.</title>
        <authorList>
            <person name="Schonknecht G."/>
            <person name="Chen W.H."/>
            <person name="Ternes C.M."/>
            <person name="Barbier G.G."/>
            <person name="Shrestha R.P."/>
            <person name="Stanke M."/>
            <person name="Brautigam A."/>
            <person name="Baker B.J."/>
            <person name="Banfield J.F."/>
            <person name="Garavito R.M."/>
            <person name="Carr K."/>
            <person name="Wilkerson C."/>
            <person name="Rensing S.A."/>
            <person name="Gagneul D."/>
            <person name="Dickenson N.E."/>
            <person name="Oesterhelt C."/>
            <person name="Lercher M.J."/>
            <person name="Weber A.P."/>
        </authorList>
    </citation>
    <scope>NUCLEOTIDE SEQUENCE [LARGE SCALE GENOMIC DNA]</scope>
    <source>
        <strain evidence="3">074W</strain>
    </source>
</reference>
<dbReference type="RefSeq" id="XP_005702876.1">
    <property type="nucleotide sequence ID" value="XM_005702819.1"/>
</dbReference>
<evidence type="ECO:0000313" key="3">
    <source>
        <dbReference type="Proteomes" id="UP000030680"/>
    </source>
</evidence>
<sequence>MRPPFTTLILHTWKEHGKPKPWKKLFLDTEEEEESETKRIQDKTKENLSSYKARNSHRVVRSVSLDQISSKKLSPVLALDMGDDSGHLVTIRKSHSIAEGLSCSSEESRLMKRHSPLWKKNEESFEKFSSFIGVAKKSRSFHEGLVAKKEPCLNKPPCYSSPNVGKESPWWKTSSEEVRFDYRKLRCNNNNNNNTFSSTQSVTPSF</sequence>
<dbReference type="OrthoDB" id="6057at2759"/>
<gene>
    <name evidence="2" type="ORF">Gasu_60300</name>
</gene>
<name>M2VT68_GALSU</name>
<feature type="compositionally biased region" description="Basic and acidic residues" evidence="1">
    <location>
        <begin position="36"/>
        <end position="46"/>
    </location>
</feature>
<evidence type="ECO:0000256" key="1">
    <source>
        <dbReference type="SAM" id="MobiDB-lite"/>
    </source>
</evidence>
<dbReference type="Proteomes" id="UP000030680">
    <property type="component" value="Unassembled WGS sequence"/>
</dbReference>
<organism evidence="2 3">
    <name type="scientific">Galdieria sulphuraria</name>
    <name type="common">Red alga</name>
    <dbReference type="NCBI Taxonomy" id="130081"/>
    <lineage>
        <taxon>Eukaryota</taxon>
        <taxon>Rhodophyta</taxon>
        <taxon>Bangiophyceae</taxon>
        <taxon>Galdieriales</taxon>
        <taxon>Galdieriaceae</taxon>
        <taxon>Galdieria</taxon>
    </lineage>
</organism>